<name>A0A7X1PLP0_9PSED</name>
<dbReference type="SUPFAM" id="SSF50447">
    <property type="entry name" value="Translation proteins"/>
    <property type="match status" value="1"/>
</dbReference>
<dbReference type="InterPro" id="IPR051335">
    <property type="entry name" value="Alanyl-tRNA_Editing_Enzymes"/>
</dbReference>
<sequence length="208" mass="23000">MTLRLYFQDDELNVPVQVLDCTRVDDSFIAILDATPFHPQGGGQPSDTGWIGEARVLRVLQEGEQILHHLSQPLEPGSFITRVDPDQRLFNSRMHSAGHLIGHFGQSQGWIPVKAHHWPGEGRVSFKPGPAAQAIDADLVHSAIEQWISADLQRRIELQDGMRQVGFGPLPTFGCGGTHVSRLRELGQVRIESVTEKKGVLSVSYDLA</sequence>
<dbReference type="SUPFAM" id="SSF55186">
    <property type="entry name" value="ThrRS/AlaRS common domain"/>
    <property type="match status" value="1"/>
</dbReference>
<evidence type="ECO:0000313" key="1">
    <source>
        <dbReference type="EMBL" id="MQA53133.1"/>
    </source>
</evidence>
<protein>
    <submittedName>
        <fullName evidence="1">Alanyl-tRNA editing protein</fullName>
    </submittedName>
</protein>
<comment type="caution">
    <text evidence="1">The sequence shown here is derived from an EMBL/GenBank/DDBJ whole genome shotgun (WGS) entry which is preliminary data.</text>
</comment>
<proteinExistence type="predicted"/>
<dbReference type="Gene3D" id="3.30.980.10">
    <property type="entry name" value="Threonyl-trna Synthetase, Chain A, domain 2"/>
    <property type="match status" value="1"/>
</dbReference>
<evidence type="ECO:0000313" key="2">
    <source>
        <dbReference type="Proteomes" id="UP000486534"/>
    </source>
</evidence>
<dbReference type="InterPro" id="IPR018163">
    <property type="entry name" value="Thr/Ala-tRNA-synth_IIc_edit"/>
</dbReference>
<reference evidence="1 2" key="1">
    <citation type="submission" date="2019-10" db="EMBL/GenBank/DDBJ databases">
        <title>Pseudomonas dajingensis sp. nov., isolated from the profound head ulcers of farmed Murray cod (Maccullochella peelii peelii).</title>
        <authorList>
            <person name="Liu Y."/>
        </authorList>
    </citation>
    <scope>NUCLEOTIDE SEQUENCE [LARGE SCALE GENOMIC DNA]</scope>
    <source>
        <strain evidence="1 2">MC042</strain>
    </source>
</reference>
<dbReference type="PANTHER" id="PTHR43462:SF2">
    <property type="entry name" value="THREONYL AND ALANYL TRNA SYNTHETASE SECOND ADDITIONAL DOMAIN-CONTAINING PROTEIN"/>
    <property type="match status" value="1"/>
</dbReference>
<dbReference type="Proteomes" id="UP000486534">
    <property type="component" value="Unassembled WGS sequence"/>
</dbReference>
<dbReference type="AlphaFoldDB" id="A0A7X1PLP0"/>
<dbReference type="RefSeq" id="WP_152897035.1">
    <property type="nucleotide sequence ID" value="NZ_WHUV01000001.1"/>
</dbReference>
<gene>
    <name evidence="1" type="ORF">GDH07_07320</name>
</gene>
<dbReference type="GO" id="GO:0000166">
    <property type="term" value="F:nucleotide binding"/>
    <property type="evidence" value="ECO:0007669"/>
    <property type="project" value="InterPro"/>
</dbReference>
<dbReference type="EMBL" id="WHUV01000001">
    <property type="protein sequence ID" value="MQA53133.1"/>
    <property type="molecule type" value="Genomic_DNA"/>
</dbReference>
<organism evidence="1 2">
    <name type="scientific">Pseudomonas piscis</name>
    <dbReference type="NCBI Taxonomy" id="2614538"/>
    <lineage>
        <taxon>Bacteria</taxon>
        <taxon>Pseudomonadati</taxon>
        <taxon>Pseudomonadota</taxon>
        <taxon>Gammaproteobacteria</taxon>
        <taxon>Pseudomonadales</taxon>
        <taxon>Pseudomonadaceae</taxon>
        <taxon>Pseudomonas</taxon>
    </lineage>
</organism>
<accession>A0A7X1PLP0</accession>
<dbReference type="Gene3D" id="2.40.30.130">
    <property type="match status" value="1"/>
</dbReference>
<dbReference type="PANTHER" id="PTHR43462">
    <property type="entry name" value="ALANYL-TRNA EDITING PROTEIN"/>
    <property type="match status" value="1"/>
</dbReference>
<dbReference type="InterPro" id="IPR009000">
    <property type="entry name" value="Transl_B-barrel_sf"/>
</dbReference>